<gene>
    <name evidence="2" type="ORF">Ahy_B04g069586</name>
</gene>
<accession>A0A444ZD01</accession>
<sequence length="107" mass="12411">MFEKKGDAQKFKNKKNNKRINMETSNQFLDNGRKRSKHELIFKTKVEANYNAASFALYVMERRHMQSETLSVVFDMYFCILKCTMHSIAPDRSVPKDAEVNGKNANG</sequence>
<comment type="caution">
    <text evidence="2">The sequence shown here is derived from an EMBL/GenBank/DDBJ whole genome shotgun (WGS) entry which is preliminary data.</text>
</comment>
<dbReference type="AlphaFoldDB" id="A0A444ZD01"/>
<protein>
    <submittedName>
        <fullName evidence="2">Uncharacterized protein</fullName>
    </submittedName>
</protein>
<feature type="region of interest" description="Disordered" evidence="1">
    <location>
        <begin position="1"/>
        <end position="29"/>
    </location>
</feature>
<feature type="compositionally biased region" description="Basic and acidic residues" evidence="1">
    <location>
        <begin position="1"/>
        <end position="10"/>
    </location>
</feature>
<dbReference type="GO" id="GO:0003682">
    <property type="term" value="F:chromatin binding"/>
    <property type="evidence" value="ECO:0007669"/>
    <property type="project" value="TreeGrafter"/>
</dbReference>
<dbReference type="PANTHER" id="PTHR14428:SF5">
    <property type="entry name" value="NUCLEOLAR COMPLEX PROTEIN 3 HOMOLOG"/>
    <property type="match status" value="1"/>
</dbReference>
<dbReference type="GO" id="GO:0005730">
    <property type="term" value="C:nucleolus"/>
    <property type="evidence" value="ECO:0007669"/>
    <property type="project" value="TreeGrafter"/>
</dbReference>
<dbReference type="PANTHER" id="PTHR14428">
    <property type="entry name" value="NUCLEOLAR COMPLEX PROTEIN 3"/>
    <property type="match status" value="1"/>
</dbReference>
<proteinExistence type="predicted"/>
<dbReference type="STRING" id="3818.A0A444ZD01"/>
<evidence type="ECO:0000256" key="1">
    <source>
        <dbReference type="SAM" id="MobiDB-lite"/>
    </source>
</evidence>
<dbReference type="InterPro" id="IPR016903">
    <property type="entry name" value="Nucleolar_cplx-assoc_3"/>
</dbReference>
<evidence type="ECO:0000313" key="2">
    <source>
        <dbReference type="EMBL" id="RYR12063.1"/>
    </source>
</evidence>
<name>A0A444ZD01_ARAHY</name>
<dbReference type="GO" id="GO:0006270">
    <property type="term" value="P:DNA replication initiation"/>
    <property type="evidence" value="ECO:0007669"/>
    <property type="project" value="TreeGrafter"/>
</dbReference>
<dbReference type="Proteomes" id="UP000289738">
    <property type="component" value="Chromosome B04"/>
</dbReference>
<dbReference type="EMBL" id="SDMP01000014">
    <property type="protein sequence ID" value="RYR12063.1"/>
    <property type="molecule type" value="Genomic_DNA"/>
</dbReference>
<reference evidence="2 3" key="1">
    <citation type="submission" date="2019-01" db="EMBL/GenBank/DDBJ databases">
        <title>Sequencing of cultivated peanut Arachis hypogaea provides insights into genome evolution and oil improvement.</title>
        <authorList>
            <person name="Chen X."/>
        </authorList>
    </citation>
    <scope>NUCLEOTIDE SEQUENCE [LARGE SCALE GENOMIC DNA]</scope>
    <source>
        <strain evidence="3">cv. Fuhuasheng</strain>
        <tissue evidence="2">Leaves</tissue>
    </source>
</reference>
<organism evidence="2 3">
    <name type="scientific">Arachis hypogaea</name>
    <name type="common">Peanut</name>
    <dbReference type="NCBI Taxonomy" id="3818"/>
    <lineage>
        <taxon>Eukaryota</taxon>
        <taxon>Viridiplantae</taxon>
        <taxon>Streptophyta</taxon>
        <taxon>Embryophyta</taxon>
        <taxon>Tracheophyta</taxon>
        <taxon>Spermatophyta</taxon>
        <taxon>Magnoliopsida</taxon>
        <taxon>eudicotyledons</taxon>
        <taxon>Gunneridae</taxon>
        <taxon>Pentapetalae</taxon>
        <taxon>rosids</taxon>
        <taxon>fabids</taxon>
        <taxon>Fabales</taxon>
        <taxon>Fabaceae</taxon>
        <taxon>Papilionoideae</taxon>
        <taxon>50 kb inversion clade</taxon>
        <taxon>dalbergioids sensu lato</taxon>
        <taxon>Dalbergieae</taxon>
        <taxon>Pterocarpus clade</taxon>
        <taxon>Arachis</taxon>
    </lineage>
</organism>
<keyword evidence="3" id="KW-1185">Reference proteome</keyword>
<evidence type="ECO:0000313" key="3">
    <source>
        <dbReference type="Proteomes" id="UP000289738"/>
    </source>
</evidence>